<reference evidence="2" key="1">
    <citation type="journal article" date="2015" name="Nat. Genet.">
        <title>The genome and transcriptome of the zoonotic hookworm Ancylostoma ceylanicum identify infection-specific gene families.</title>
        <authorList>
            <person name="Schwarz E.M."/>
            <person name="Hu Y."/>
            <person name="Antoshechkin I."/>
            <person name="Miller M.M."/>
            <person name="Sternberg P.W."/>
            <person name="Aroian R.V."/>
        </authorList>
    </citation>
    <scope>NUCLEOTIDE SEQUENCE</scope>
    <source>
        <strain evidence="2">HY135</strain>
    </source>
</reference>
<keyword evidence="2" id="KW-1185">Reference proteome</keyword>
<organism evidence="1 2">
    <name type="scientific">Ancylostoma ceylanicum</name>
    <dbReference type="NCBI Taxonomy" id="53326"/>
    <lineage>
        <taxon>Eukaryota</taxon>
        <taxon>Metazoa</taxon>
        <taxon>Ecdysozoa</taxon>
        <taxon>Nematoda</taxon>
        <taxon>Chromadorea</taxon>
        <taxon>Rhabditida</taxon>
        <taxon>Rhabditina</taxon>
        <taxon>Rhabditomorpha</taxon>
        <taxon>Strongyloidea</taxon>
        <taxon>Ancylostomatidae</taxon>
        <taxon>Ancylostomatinae</taxon>
        <taxon>Ancylostoma</taxon>
    </lineage>
</organism>
<comment type="caution">
    <text evidence="1">The sequence shown here is derived from an EMBL/GenBank/DDBJ whole genome shotgun (WGS) entry which is preliminary data.</text>
</comment>
<sequence length="100" mass="11204">MPEESGWRAAGSLHTRKSLVGFASGFSSASHLLQPAFFPMHFVKLSVLRCHANVLMTVSIDSGVELLGRERETTRTRSRLSLARDHLEKTEFLHFSFCIA</sequence>
<evidence type="ECO:0000313" key="1">
    <source>
        <dbReference type="EMBL" id="EYB94611.1"/>
    </source>
</evidence>
<dbReference type="Proteomes" id="UP000024635">
    <property type="component" value="Unassembled WGS sequence"/>
</dbReference>
<name>A0A016SW58_9BILA</name>
<accession>A0A016SW58</accession>
<proteinExistence type="predicted"/>
<protein>
    <submittedName>
        <fullName evidence="1">Uncharacterized protein</fullName>
    </submittedName>
</protein>
<gene>
    <name evidence="1" type="primary">Acey_s0169.g212</name>
    <name evidence="1" type="ORF">Y032_0169g212</name>
</gene>
<evidence type="ECO:0000313" key="2">
    <source>
        <dbReference type="Proteomes" id="UP000024635"/>
    </source>
</evidence>
<dbReference type="EMBL" id="JARK01001505">
    <property type="protein sequence ID" value="EYB94611.1"/>
    <property type="molecule type" value="Genomic_DNA"/>
</dbReference>
<dbReference type="AlphaFoldDB" id="A0A016SW58"/>